<comment type="caution">
    <text evidence="1">The sequence shown here is derived from an EMBL/GenBank/DDBJ whole genome shotgun (WGS) entry which is preliminary data.</text>
</comment>
<proteinExistence type="predicted"/>
<evidence type="ECO:0000313" key="2">
    <source>
        <dbReference type="Proteomes" id="UP001238163"/>
    </source>
</evidence>
<gene>
    <name evidence="1" type="ORF">J3R75_002005</name>
</gene>
<sequence length="66" mass="7845">MDWTAGTFWTMGKDAMDTWDRLWTAWTPGTAWRPLLILGRLLRGDVRVARCVWWGMFVRFARQVEV</sequence>
<evidence type="ECO:0000313" key="1">
    <source>
        <dbReference type="EMBL" id="MDQ0289898.1"/>
    </source>
</evidence>
<dbReference type="AlphaFoldDB" id="A0AAE3VGK1"/>
<protein>
    <submittedName>
        <fullName evidence="1">Uncharacterized protein</fullName>
    </submittedName>
</protein>
<name>A0AAE3VGK1_9BACT</name>
<dbReference type="EMBL" id="JAUSVL010000001">
    <property type="protein sequence ID" value="MDQ0289898.1"/>
    <property type="molecule type" value="Genomic_DNA"/>
</dbReference>
<keyword evidence="2" id="KW-1185">Reference proteome</keyword>
<reference evidence="1" key="1">
    <citation type="submission" date="2023-07" db="EMBL/GenBank/DDBJ databases">
        <title>Genomic Encyclopedia of Type Strains, Phase IV (KMG-IV): sequencing the most valuable type-strain genomes for metagenomic binning, comparative biology and taxonomic classification.</title>
        <authorList>
            <person name="Goeker M."/>
        </authorList>
    </citation>
    <scope>NUCLEOTIDE SEQUENCE</scope>
    <source>
        <strain evidence="1">DSM 24202</strain>
    </source>
</reference>
<accession>A0AAE3VGK1</accession>
<organism evidence="1 2">
    <name type="scientific">Oligosphaera ethanolica</name>
    <dbReference type="NCBI Taxonomy" id="760260"/>
    <lineage>
        <taxon>Bacteria</taxon>
        <taxon>Pseudomonadati</taxon>
        <taxon>Lentisphaerota</taxon>
        <taxon>Oligosphaeria</taxon>
        <taxon>Oligosphaerales</taxon>
        <taxon>Oligosphaeraceae</taxon>
        <taxon>Oligosphaera</taxon>
    </lineage>
</organism>
<dbReference type="Proteomes" id="UP001238163">
    <property type="component" value="Unassembled WGS sequence"/>
</dbReference>